<proteinExistence type="predicted"/>
<dbReference type="Proteomes" id="UP000026961">
    <property type="component" value="Chromosome 7"/>
</dbReference>
<evidence type="ECO:0000256" key="1">
    <source>
        <dbReference type="SAM" id="MobiDB-lite"/>
    </source>
</evidence>
<evidence type="ECO:0000313" key="2">
    <source>
        <dbReference type="EnsemblPlants" id="OGLUM07G08740.1"/>
    </source>
</evidence>
<dbReference type="HOGENOM" id="CLU_2726303_0_0_1"/>
<dbReference type="EnsemblPlants" id="OGLUM07G08740.1">
    <property type="protein sequence ID" value="OGLUM07G08740.1"/>
    <property type="gene ID" value="OGLUM07G08740"/>
</dbReference>
<dbReference type="AlphaFoldDB" id="A0A0E0AHY2"/>
<feature type="region of interest" description="Disordered" evidence="1">
    <location>
        <begin position="1"/>
        <end position="22"/>
    </location>
</feature>
<sequence length="72" mass="7933">MKPCGVRTYKPRPPAQNVSNSSVPKNIVPLRLEYLSSPSARDFARPPPAPISINLASRSILNSTFTFLYTSN</sequence>
<reference evidence="2" key="2">
    <citation type="submission" date="2018-05" db="EMBL/GenBank/DDBJ databases">
        <title>OgluRS3 (Oryza glumaepatula Reference Sequence Version 3).</title>
        <authorList>
            <person name="Zhang J."/>
            <person name="Kudrna D."/>
            <person name="Lee S."/>
            <person name="Talag J."/>
            <person name="Welchert J."/>
            <person name="Wing R.A."/>
        </authorList>
    </citation>
    <scope>NUCLEOTIDE SEQUENCE [LARGE SCALE GENOMIC DNA]</scope>
</reference>
<name>A0A0E0AHY2_9ORYZ</name>
<evidence type="ECO:0000313" key="3">
    <source>
        <dbReference type="Proteomes" id="UP000026961"/>
    </source>
</evidence>
<keyword evidence="3" id="KW-1185">Reference proteome</keyword>
<organism evidence="2">
    <name type="scientific">Oryza glumipatula</name>
    <dbReference type="NCBI Taxonomy" id="40148"/>
    <lineage>
        <taxon>Eukaryota</taxon>
        <taxon>Viridiplantae</taxon>
        <taxon>Streptophyta</taxon>
        <taxon>Embryophyta</taxon>
        <taxon>Tracheophyta</taxon>
        <taxon>Spermatophyta</taxon>
        <taxon>Magnoliopsida</taxon>
        <taxon>Liliopsida</taxon>
        <taxon>Poales</taxon>
        <taxon>Poaceae</taxon>
        <taxon>BOP clade</taxon>
        <taxon>Oryzoideae</taxon>
        <taxon>Oryzeae</taxon>
        <taxon>Oryzinae</taxon>
        <taxon>Oryza</taxon>
    </lineage>
</organism>
<reference evidence="2" key="1">
    <citation type="submission" date="2015-04" db="UniProtKB">
        <authorList>
            <consortium name="EnsemblPlants"/>
        </authorList>
    </citation>
    <scope>IDENTIFICATION</scope>
</reference>
<protein>
    <submittedName>
        <fullName evidence="2">Uncharacterized protein</fullName>
    </submittedName>
</protein>
<accession>A0A0E0AHY2</accession>
<dbReference type="Gramene" id="OGLUM07G08740.1">
    <property type="protein sequence ID" value="OGLUM07G08740.1"/>
    <property type="gene ID" value="OGLUM07G08740"/>
</dbReference>